<comment type="caution">
    <text evidence="9">The sequence shown here is derived from an EMBL/GenBank/DDBJ whole genome shotgun (WGS) entry which is preliminary data.</text>
</comment>
<keyword evidence="4 8" id="KW-1133">Transmembrane helix</keyword>
<accession>A0ABR0CWP7</accession>
<evidence type="ECO:0000256" key="5">
    <source>
        <dbReference type="ARBA" id="ARBA00023002"/>
    </source>
</evidence>
<keyword evidence="7" id="KW-0503">Monooxygenase</keyword>
<keyword evidence="7" id="KW-0479">Metal-binding</keyword>
<gene>
    <name evidence="9" type="ORF">RD792_012389</name>
</gene>
<dbReference type="Pfam" id="PF00067">
    <property type="entry name" value="p450"/>
    <property type="match status" value="1"/>
</dbReference>
<keyword evidence="5 7" id="KW-0560">Oxidoreductase</keyword>
<evidence type="ECO:0000256" key="1">
    <source>
        <dbReference type="ARBA" id="ARBA00004167"/>
    </source>
</evidence>
<sequence>MDTLLNIQAVPLGAAIGGPVVAVGGLSLFFIKAYVDDQKKKSSSSGLLPPPEVPGLPIVGNLLQLKEKKPHKTFTKWAETYGPIYSIRTGASTMVVLNSNDVAKEAMVTRYSSISTRKLSNALKILTHDKSIVAMSDYNEFYKTAKRHLLTSTLGTNAQKRHRIHKDTLIKNVCEQFHAHLESHPYEAINFRKIFQSELFGLALKQAIGKDIHESIFVEKLGVTMSRDEIFKILVLDPMEGAIDVDWRDFFPNLKWIPNKRFENKIHQMHSRRQAVMEALIESQRKRIASGEEINCYLDHLLSEANTLFEQQILMLVWETIIETSDTTLISTEWALFELSKNPEKQDRLFSEIQKVCGIDKLTEEKLCQLPYLSAVFHETLRKHSPVPIVPLRYVDEDAIIGGYNIPTGSEIAINIYGCNQDEKVWESPEEWMPERFLNEKNDSMDLHKTMAFGGGKRVCAGALQAMLISCIAIGRLVQEFEWRLKDGEEDNVDTLGLTTHKLHPMLAIIKPRN</sequence>
<dbReference type="PANTHER" id="PTHR47283">
    <property type="entry name" value="ENT-KAURENE OXIDASE, CHLOROPLASTIC"/>
    <property type="match status" value="1"/>
</dbReference>
<keyword evidence="7" id="KW-0349">Heme</keyword>
<evidence type="ECO:0000313" key="9">
    <source>
        <dbReference type="EMBL" id="KAK4481489.1"/>
    </source>
</evidence>
<dbReference type="Gene3D" id="1.10.630.10">
    <property type="entry name" value="Cytochrome P450"/>
    <property type="match status" value="1"/>
</dbReference>
<keyword evidence="3 8" id="KW-0812">Transmembrane</keyword>
<evidence type="ECO:0000256" key="2">
    <source>
        <dbReference type="ARBA" id="ARBA00010617"/>
    </source>
</evidence>
<dbReference type="InterPro" id="IPR017972">
    <property type="entry name" value="Cyt_P450_CS"/>
</dbReference>
<name>A0ABR0CWP7_9LAMI</name>
<dbReference type="Proteomes" id="UP001291926">
    <property type="component" value="Unassembled WGS sequence"/>
</dbReference>
<protein>
    <recommendedName>
        <fullName evidence="11">Ent-kaurene oxidase</fullName>
    </recommendedName>
</protein>
<keyword evidence="6 8" id="KW-0472">Membrane</keyword>
<evidence type="ECO:0000256" key="3">
    <source>
        <dbReference type="ARBA" id="ARBA00022692"/>
    </source>
</evidence>
<evidence type="ECO:0000313" key="10">
    <source>
        <dbReference type="Proteomes" id="UP001291926"/>
    </source>
</evidence>
<dbReference type="InterPro" id="IPR044225">
    <property type="entry name" value="KO_chloroplastic"/>
</dbReference>
<dbReference type="PROSITE" id="PS00086">
    <property type="entry name" value="CYTOCHROME_P450"/>
    <property type="match status" value="1"/>
</dbReference>
<organism evidence="9 10">
    <name type="scientific">Penstemon davidsonii</name>
    <dbReference type="NCBI Taxonomy" id="160366"/>
    <lineage>
        <taxon>Eukaryota</taxon>
        <taxon>Viridiplantae</taxon>
        <taxon>Streptophyta</taxon>
        <taxon>Embryophyta</taxon>
        <taxon>Tracheophyta</taxon>
        <taxon>Spermatophyta</taxon>
        <taxon>Magnoliopsida</taxon>
        <taxon>eudicotyledons</taxon>
        <taxon>Gunneridae</taxon>
        <taxon>Pentapetalae</taxon>
        <taxon>asterids</taxon>
        <taxon>lamiids</taxon>
        <taxon>Lamiales</taxon>
        <taxon>Plantaginaceae</taxon>
        <taxon>Cheloneae</taxon>
        <taxon>Penstemon</taxon>
    </lineage>
</organism>
<evidence type="ECO:0000256" key="6">
    <source>
        <dbReference type="ARBA" id="ARBA00023136"/>
    </source>
</evidence>
<dbReference type="CDD" id="cd11075">
    <property type="entry name" value="CYP77_89"/>
    <property type="match status" value="1"/>
</dbReference>
<evidence type="ECO:0008006" key="11">
    <source>
        <dbReference type="Google" id="ProtNLM"/>
    </source>
</evidence>
<dbReference type="EMBL" id="JAYDYQ010002685">
    <property type="protein sequence ID" value="KAK4481489.1"/>
    <property type="molecule type" value="Genomic_DNA"/>
</dbReference>
<comment type="similarity">
    <text evidence="2 7">Belongs to the cytochrome P450 family.</text>
</comment>
<comment type="subcellular location">
    <subcellularLocation>
        <location evidence="1">Membrane</location>
        <topology evidence="1">Single-pass membrane protein</topology>
    </subcellularLocation>
</comment>
<dbReference type="InterPro" id="IPR002401">
    <property type="entry name" value="Cyt_P450_E_grp-I"/>
</dbReference>
<keyword evidence="10" id="KW-1185">Reference proteome</keyword>
<evidence type="ECO:0000256" key="8">
    <source>
        <dbReference type="SAM" id="Phobius"/>
    </source>
</evidence>
<evidence type="ECO:0000256" key="4">
    <source>
        <dbReference type="ARBA" id="ARBA00022989"/>
    </source>
</evidence>
<dbReference type="InterPro" id="IPR001128">
    <property type="entry name" value="Cyt_P450"/>
</dbReference>
<proteinExistence type="inferred from homology"/>
<keyword evidence="7" id="KW-0408">Iron</keyword>
<evidence type="ECO:0000256" key="7">
    <source>
        <dbReference type="RuleBase" id="RU000461"/>
    </source>
</evidence>
<dbReference type="PRINTS" id="PR00463">
    <property type="entry name" value="EP450I"/>
</dbReference>
<dbReference type="PANTHER" id="PTHR47283:SF1">
    <property type="entry name" value="ENT-KAURENE OXIDASE, CHLOROPLASTIC"/>
    <property type="match status" value="1"/>
</dbReference>
<feature type="transmembrane region" description="Helical" evidence="8">
    <location>
        <begin position="12"/>
        <end position="35"/>
    </location>
</feature>
<dbReference type="InterPro" id="IPR036396">
    <property type="entry name" value="Cyt_P450_sf"/>
</dbReference>
<dbReference type="SUPFAM" id="SSF48264">
    <property type="entry name" value="Cytochrome P450"/>
    <property type="match status" value="1"/>
</dbReference>
<reference evidence="9 10" key="1">
    <citation type="journal article" date="2023" name="bioRxiv">
        <title>Genome report: Whole genome sequence and annotation of Penstemon davidsonii.</title>
        <authorList>
            <person name="Ostevik K.L."/>
            <person name="Alabady M."/>
            <person name="Zhang M."/>
            <person name="Rausher M.D."/>
        </authorList>
    </citation>
    <scope>NUCLEOTIDE SEQUENCE [LARGE SCALE GENOMIC DNA]</scope>
    <source>
        <strain evidence="9">DNT005</strain>
        <tissue evidence="9">Whole leaf</tissue>
    </source>
</reference>